<dbReference type="Proteomes" id="UP000551878">
    <property type="component" value="Unassembled WGS sequence"/>
</dbReference>
<evidence type="ECO:0000256" key="2">
    <source>
        <dbReference type="SAM" id="MobiDB-lite"/>
    </source>
</evidence>
<dbReference type="EMBL" id="JACHHB010000015">
    <property type="protein sequence ID" value="MBB5174632.1"/>
    <property type="molecule type" value="Genomic_DNA"/>
</dbReference>
<evidence type="ECO:0000313" key="4">
    <source>
        <dbReference type="Proteomes" id="UP000551878"/>
    </source>
</evidence>
<feature type="compositionally biased region" description="Basic and acidic residues" evidence="2">
    <location>
        <begin position="33"/>
        <end position="53"/>
    </location>
</feature>
<dbReference type="GO" id="GO:0042601">
    <property type="term" value="C:endospore-forming forespore"/>
    <property type="evidence" value="ECO:0007669"/>
    <property type="project" value="InterPro"/>
</dbReference>
<dbReference type="RefSeq" id="WP_184665044.1">
    <property type="nucleotide sequence ID" value="NZ_JACHHB010000015.1"/>
</dbReference>
<evidence type="ECO:0008006" key="5">
    <source>
        <dbReference type="Google" id="ProtNLM"/>
    </source>
</evidence>
<protein>
    <recommendedName>
        <fullName evidence="5">SASP K</fullName>
    </recommendedName>
</protein>
<feature type="compositionally biased region" description="Basic and acidic residues" evidence="2">
    <location>
        <begin position="1"/>
        <end position="21"/>
    </location>
</feature>
<dbReference type="GO" id="GO:0030436">
    <property type="term" value="P:asexual sporulation"/>
    <property type="evidence" value="ECO:0007669"/>
    <property type="project" value="InterPro"/>
</dbReference>
<name>A0A840QSY0_9BACI</name>
<evidence type="ECO:0000256" key="1">
    <source>
        <dbReference type="ARBA" id="ARBA00022969"/>
    </source>
</evidence>
<sequence>MRNKAKDFPENMAIEHEHHAAGDNSSQRVNGQIKDRPQERMRQAGKERPDPHQ</sequence>
<reference evidence="3 4" key="1">
    <citation type="submission" date="2020-08" db="EMBL/GenBank/DDBJ databases">
        <title>Genomic Encyclopedia of Type Strains, Phase IV (KMG-IV): sequencing the most valuable type-strain genomes for metagenomic binning, comparative biology and taxonomic classification.</title>
        <authorList>
            <person name="Goeker M."/>
        </authorList>
    </citation>
    <scope>NUCLEOTIDE SEQUENCE [LARGE SCALE GENOMIC DNA]</scope>
    <source>
        <strain evidence="3 4">DSM 24696</strain>
    </source>
</reference>
<feature type="region of interest" description="Disordered" evidence="2">
    <location>
        <begin position="1"/>
        <end position="53"/>
    </location>
</feature>
<organism evidence="3 4">
    <name type="scientific">Texcoconibacillus texcoconensis</name>
    <dbReference type="NCBI Taxonomy" id="1095777"/>
    <lineage>
        <taxon>Bacteria</taxon>
        <taxon>Bacillati</taxon>
        <taxon>Bacillota</taxon>
        <taxon>Bacilli</taxon>
        <taxon>Bacillales</taxon>
        <taxon>Bacillaceae</taxon>
        <taxon>Texcoconibacillus</taxon>
    </lineage>
</organism>
<dbReference type="Pfam" id="PF08176">
    <property type="entry name" value="SspK"/>
    <property type="match status" value="1"/>
</dbReference>
<dbReference type="InterPro" id="IPR012611">
    <property type="entry name" value="SASP_SspK"/>
</dbReference>
<evidence type="ECO:0000313" key="3">
    <source>
        <dbReference type="EMBL" id="MBB5174632.1"/>
    </source>
</evidence>
<keyword evidence="4" id="KW-1185">Reference proteome</keyword>
<accession>A0A840QSY0</accession>
<gene>
    <name evidence="3" type="ORF">HNQ41_002849</name>
</gene>
<proteinExistence type="predicted"/>
<dbReference type="AlphaFoldDB" id="A0A840QSY0"/>
<dbReference type="GO" id="GO:0030435">
    <property type="term" value="P:sporulation resulting in formation of a cellular spore"/>
    <property type="evidence" value="ECO:0007669"/>
    <property type="project" value="UniProtKB-KW"/>
</dbReference>
<keyword evidence="1" id="KW-0749">Sporulation</keyword>
<comment type="caution">
    <text evidence="3">The sequence shown here is derived from an EMBL/GenBank/DDBJ whole genome shotgun (WGS) entry which is preliminary data.</text>
</comment>